<reference evidence="4 5" key="1">
    <citation type="submission" date="2024-01" db="EMBL/GenBank/DDBJ databases">
        <title>Genome assemblies of Stephania.</title>
        <authorList>
            <person name="Yang L."/>
        </authorList>
    </citation>
    <scope>NUCLEOTIDE SEQUENCE [LARGE SCALE GENOMIC DNA]</scope>
    <source>
        <strain evidence="4">YNDBR</strain>
        <tissue evidence="4">Leaf</tissue>
    </source>
</reference>
<sequence length="454" mass="51158">MPQHSHSTLSLNTLTRSLARSLSPNRPHSLTLASHSLAHSLTLASLTLAQQPSLLTLASLAHSRPTLSLAQHFRTRVRQLCIREFRTRNRTLPLHLGFGQPPPCLFFTALGPSSISRPVVRSARLAILFSMVIETFQLKISEDQLMSRILNFYGNESHDVYQESDWYRCSQCAQLCSDRLEMERLAMTSTSFGIERLAVEAWGLKNCTQKEEWFSDTVTAVVVPSYIDSSEIGNGVVNGRQNPSRFGWSNSRVRRQVQPNPIQVQIGSHAFTFDHVYSGTSSSSYRIFEDCISPLVDAFFSGDNAIVLAYGQVKAFCHSEARECKSLHHSISSLHCLALSKELDVKNSSLKEHENRVNNLGEQLEHLAEESSSKEASRDADLGGGSPKNIEKMNKLLSSKDEEIAKLRDEIRIMSAHWKFKTKELESQFLLDTEMNPKISDFEMARIFVQTLHY</sequence>
<feature type="region of interest" description="Disordered" evidence="2">
    <location>
        <begin position="369"/>
        <end position="389"/>
    </location>
</feature>
<dbReference type="GO" id="GO:0008017">
    <property type="term" value="F:microtubule binding"/>
    <property type="evidence" value="ECO:0007669"/>
    <property type="project" value="InterPro"/>
</dbReference>
<dbReference type="PANTHER" id="PTHR48145:SF5">
    <property type="entry name" value="NUCLEAR ENVELOPE-ASSOCIATED PROTEIN 2"/>
    <property type="match status" value="1"/>
</dbReference>
<evidence type="ECO:0000256" key="1">
    <source>
        <dbReference type="ARBA" id="ARBA00023175"/>
    </source>
</evidence>
<dbReference type="GO" id="GO:0005524">
    <property type="term" value="F:ATP binding"/>
    <property type="evidence" value="ECO:0007669"/>
    <property type="project" value="InterPro"/>
</dbReference>
<organism evidence="4 5">
    <name type="scientific">Stephania yunnanensis</name>
    <dbReference type="NCBI Taxonomy" id="152371"/>
    <lineage>
        <taxon>Eukaryota</taxon>
        <taxon>Viridiplantae</taxon>
        <taxon>Streptophyta</taxon>
        <taxon>Embryophyta</taxon>
        <taxon>Tracheophyta</taxon>
        <taxon>Spermatophyta</taxon>
        <taxon>Magnoliopsida</taxon>
        <taxon>Ranunculales</taxon>
        <taxon>Menispermaceae</taxon>
        <taxon>Menispermoideae</taxon>
        <taxon>Cissampelideae</taxon>
        <taxon>Stephania</taxon>
    </lineage>
</organism>
<feature type="compositionally biased region" description="Basic and acidic residues" evidence="2">
    <location>
        <begin position="369"/>
        <end position="381"/>
    </location>
</feature>
<gene>
    <name evidence="4" type="ORF">Syun_014207</name>
</gene>
<dbReference type="AlphaFoldDB" id="A0AAP0JJ31"/>
<name>A0AAP0JJ31_9MAGN</name>
<dbReference type="GO" id="GO:0007018">
    <property type="term" value="P:microtubule-based movement"/>
    <property type="evidence" value="ECO:0007669"/>
    <property type="project" value="InterPro"/>
</dbReference>
<keyword evidence="5" id="KW-1185">Reference proteome</keyword>
<evidence type="ECO:0000256" key="2">
    <source>
        <dbReference type="SAM" id="MobiDB-lite"/>
    </source>
</evidence>
<dbReference type="EMBL" id="JBBNAF010000006">
    <property type="protein sequence ID" value="KAK9134877.1"/>
    <property type="molecule type" value="Genomic_DNA"/>
</dbReference>
<dbReference type="InterPro" id="IPR001752">
    <property type="entry name" value="Kinesin_motor_dom"/>
</dbReference>
<feature type="domain" description="Kinesin motor" evidence="3">
    <location>
        <begin position="253"/>
        <end position="313"/>
    </location>
</feature>
<dbReference type="Proteomes" id="UP001420932">
    <property type="component" value="Unassembled WGS sequence"/>
</dbReference>
<comment type="caution">
    <text evidence="4">The sequence shown here is derived from an EMBL/GenBank/DDBJ whole genome shotgun (WGS) entry which is preliminary data.</text>
</comment>
<keyword evidence="1" id="KW-0505">Motor protein</keyword>
<accession>A0AAP0JJ31</accession>
<evidence type="ECO:0000313" key="5">
    <source>
        <dbReference type="Proteomes" id="UP001420932"/>
    </source>
</evidence>
<dbReference type="InterPro" id="IPR049932">
    <property type="entry name" value="NEAP1-4"/>
</dbReference>
<evidence type="ECO:0000259" key="3">
    <source>
        <dbReference type="Pfam" id="PF00225"/>
    </source>
</evidence>
<dbReference type="Gene3D" id="3.40.850.10">
    <property type="entry name" value="Kinesin motor domain"/>
    <property type="match status" value="1"/>
</dbReference>
<dbReference type="GO" id="GO:0003777">
    <property type="term" value="F:microtubule motor activity"/>
    <property type="evidence" value="ECO:0007669"/>
    <property type="project" value="InterPro"/>
</dbReference>
<dbReference type="Pfam" id="PF00225">
    <property type="entry name" value="Kinesin"/>
    <property type="match status" value="1"/>
</dbReference>
<proteinExistence type="predicted"/>
<dbReference type="InterPro" id="IPR036961">
    <property type="entry name" value="Kinesin_motor_dom_sf"/>
</dbReference>
<evidence type="ECO:0000313" key="4">
    <source>
        <dbReference type="EMBL" id="KAK9134877.1"/>
    </source>
</evidence>
<dbReference type="PANTHER" id="PTHR48145">
    <property type="entry name" value="NUCLEAR ENVELOPE-ASSOCIATED PROTEIN 1"/>
    <property type="match status" value="1"/>
</dbReference>
<protein>
    <recommendedName>
        <fullName evidence="3">Kinesin motor domain-containing protein</fullName>
    </recommendedName>
</protein>
<dbReference type="SUPFAM" id="SSF52540">
    <property type="entry name" value="P-loop containing nucleoside triphosphate hydrolases"/>
    <property type="match status" value="1"/>
</dbReference>
<dbReference type="InterPro" id="IPR027417">
    <property type="entry name" value="P-loop_NTPase"/>
</dbReference>